<dbReference type="PANTHER" id="PTHR41771">
    <property type="entry name" value="MEMBRANE PROTEIN-RELATED"/>
    <property type="match status" value="1"/>
</dbReference>
<dbReference type="Pfam" id="PF07907">
    <property type="entry name" value="YibE_F"/>
    <property type="match status" value="1"/>
</dbReference>
<evidence type="ECO:0000313" key="2">
    <source>
        <dbReference type="EMBL" id="PJA47149.1"/>
    </source>
</evidence>
<dbReference type="PANTHER" id="PTHR41771:SF1">
    <property type="entry name" value="MEMBRANE PROTEIN"/>
    <property type="match status" value="1"/>
</dbReference>
<feature type="transmembrane region" description="Helical" evidence="1">
    <location>
        <begin position="128"/>
        <end position="145"/>
    </location>
</feature>
<feature type="transmembrane region" description="Helical" evidence="1">
    <location>
        <begin position="350"/>
        <end position="375"/>
    </location>
</feature>
<name>A0A2M7XH17_9BACT</name>
<keyword evidence="1" id="KW-0812">Transmembrane</keyword>
<feature type="transmembrane region" description="Helical" evidence="1">
    <location>
        <begin position="248"/>
        <end position="267"/>
    </location>
</feature>
<accession>A0A2M7XH17</accession>
<dbReference type="AlphaFoldDB" id="A0A2M7XH17"/>
<organism evidence="2 3">
    <name type="scientific">Candidatus Uhrbacteria bacterium CG_4_9_14_3_um_filter_36_7</name>
    <dbReference type="NCBI Taxonomy" id="1975033"/>
    <lineage>
        <taxon>Bacteria</taxon>
        <taxon>Candidatus Uhriibacteriota</taxon>
    </lineage>
</organism>
<keyword evidence="1" id="KW-1133">Transmembrane helix</keyword>
<dbReference type="InterPro" id="IPR012507">
    <property type="entry name" value="YibE_F"/>
</dbReference>
<feature type="transmembrane region" description="Helical" evidence="1">
    <location>
        <begin position="177"/>
        <end position="195"/>
    </location>
</feature>
<feature type="transmembrane region" description="Helical" evidence="1">
    <location>
        <begin position="152"/>
        <end position="171"/>
    </location>
</feature>
<sequence length="379" mass="42127">MNCRVKYLMNRIIISSFFIIFLLPITIFAQEDIAQATTSSEIFEARVISILEQNERTRENGTIIKQQNLLLKGTEGKWEDEQIFIQGISDIDVISAPLYKEGDRVMVQRTVGPDDQDQFYIIDFVRRGPLYLLVLLFVVTVVLTSGKKGWKALLALVASFVILVQVILPAILAGWNAFFIGLFGAFAILVFIIYLTEGWNRKSHLAIVSVFFSLVVTLSLSLLFTRLTRVTGMANEEIMFLLGVSNQAIHFEGLLLAGILIGAIGVLDDAIVSQIEAVEQIKIANPKLSKKDLFKLSYRVGTSHLGAIINTLFLTYAGASLPLLLLFVVKEEPFVSWSQVINNEMIAIEIVRTLVGSIGIALAVPISTLLAVYWISKNK</sequence>
<gene>
    <name evidence="2" type="ORF">CO172_02945</name>
</gene>
<dbReference type="Proteomes" id="UP000229749">
    <property type="component" value="Unassembled WGS sequence"/>
</dbReference>
<feature type="transmembrane region" description="Helical" evidence="1">
    <location>
        <begin position="305"/>
        <end position="330"/>
    </location>
</feature>
<reference evidence="3" key="1">
    <citation type="submission" date="2017-09" db="EMBL/GenBank/DDBJ databases">
        <title>Depth-based differentiation of microbial function through sediment-hosted aquifers and enrichment of novel symbionts in the deep terrestrial subsurface.</title>
        <authorList>
            <person name="Probst A.J."/>
            <person name="Ladd B."/>
            <person name="Jarett J.K."/>
            <person name="Geller-Mcgrath D.E."/>
            <person name="Sieber C.M.K."/>
            <person name="Emerson J.B."/>
            <person name="Anantharaman K."/>
            <person name="Thomas B.C."/>
            <person name="Malmstrom R."/>
            <person name="Stieglmeier M."/>
            <person name="Klingl A."/>
            <person name="Woyke T."/>
            <person name="Ryan C.M."/>
            <person name="Banfield J.F."/>
        </authorList>
    </citation>
    <scope>NUCLEOTIDE SEQUENCE [LARGE SCALE GENOMIC DNA]</scope>
</reference>
<dbReference type="EMBL" id="PFWS01000046">
    <property type="protein sequence ID" value="PJA47149.1"/>
    <property type="molecule type" value="Genomic_DNA"/>
</dbReference>
<evidence type="ECO:0000256" key="1">
    <source>
        <dbReference type="SAM" id="Phobius"/>
    </source>
</evidence>
<proteinExistence type="predicted"/>
<protein>
    <submittedName>
        <fullName evidence="2">YibE/F</fullName>
    </submittedName>
</protein>
<comment type="caution">
    <text evidence="2">The sequence shown here is derived from an EMBL/GenBank/DDBJ whole genome shotgun (WGS) entry which is preliminary data.</text>
</comment>
<keyword evidence="1" id="KW-0472">Membrane</keyword>
<evidence type="ECO:0000313" key="3">
    <source>
        <dbReference type="Proteomes" id="UP000229749"/>
    </source>
</evidence>
<feature type="transmembrane region" description="Helical" evidence="1">
    <location>
        <begin position="207"/>
        <end position="228"/>
    </location>
</feature>